<evidence type="ECO:0000256" key="1">
    <source>
        <dbReference type="SAM" id="SignalP"/>
    </source>
</evidence>
<keyword evidence="1" id="KW-0732">Signal</keyword>
<dbReference type="RefSeq" id="WP_011470456.1">
    <property type="nucleotide sequence ID" value="NC_007912.1"/>
</dbReference>
<dbReference type="PROSITE" id="PS51257">
    <property type="entry name" value="PROKAR_LIPOPROTEIN"/>
    <property type="match status" value="1"/>
</dbReference>
<reference evidence="3 4" key="1">
    <citation type="journal article" date="2008" name="PLoS Genet.">
        <title>Complete genome sequence of the complex carbohydrate-degrading marine bacterium, Saccharophagus degradans strain 2-40 T.</title>
        <authorList>
            <person name="Weiner R.M."/>
            <person name="Taylor L.E.II."/>
            <person name="Henrissat B."/>
            <person name="Hauser L."/>
            <person name="Land M."/>
            <person name="Coutinho P.M."/>
            <person name="Rancurel C."/>
            <person name="Saunders E.H."/>
            <person name="Longmire A.G."/>
            <person name="Zhang H."/>
            <person name="Bayer E.A."/>
            <person name="Gilbert H.J."/>
            <person name="Larimer F."/>
            <person name="Zhulin I.B."/>
            <person name="Ekborg N.A."/>
            <person name="Lamed R."/>
            <person name="Richardson P.M."/>
            <person name="Borovok I."/>
            <person name="Hutcheson S."/>
        </authorList>
    </citation>
    <scope>NUCLEOTIDE SEQUENCE [LARGE SCALE GENOMIC DNA]</scope>
    <source>
        <strain evidence="4">2-40 / ATCC 43961 / DSM 17024</strain>
    </source>
</reference>
<dbReference type="GeneID" id="98615578"/>
<evidence type="ECO:0000313" key="4">
    <source>
        <dbReference type="Proteomes" id="UP000001947"/>
    </source>
</evidence>
<organism evidence="3 4">
    <name type="scientific">Saccharophagus degradans (strain 2-40 / ATCC 43961 / DSM 17024)</name>
    <dbReference type="NCBI Taxonomy" id="203122"/>
    <lineage>
        <taxon>Bacteria</taxon>
        <taxon>Pseudomonadati</taxon>
        <taxon>Pseudomonadota</taxon>
        <taxon>Gammaproteobacteria</taxon>
        <taxon>Cellvibrionales</taxon>
        <taxon>Cellvibrionaceae</taxon>
        <taxon>Saccharophagus</taxon>
    </lineage>
</organism>
<dbReference type="EMBL" id="CP000282">
    <property type="protein sequence ID" value="ABD83241.1"/>
    <property type="molecule type" value="Genomic_DNA"/>
</dbReference>
<name>Q21DI8_SACD2</name>
<protein>
    <recommendedName>
        <fullName evidence="2">DUF2846 domain-containing protein</fullName>
    </recommendedName>
</protein>
<dbReference type="Pfam" id="PF11008">
    <property type="entry name" value="DUF2846"/>
    <property type="match status" value="1"/>
</dbReference>
<dbReference type="AlphaFoldDB" id="Q21DI8"/>
<dbReference type="Proteomes" id="UP000001947">
    <property type="component" value="Chromosome"/>
</dbReference>
<dbReference type="InterPro" id="IPR022548">
    <property type="entry name" value="DUF2846"/>
</dbReference>
<dbReference type="OrthoDB" id="5732447at2"/>
<keyword evidence="4" id="KW-1185">Reference proteome</keyword>
<dbReference type="HOGENOM" id="CLU_1702971_0_0_6"/>
<accession>Q21DI8</accession>
<dbReference type="KEGG" id="sde:Sde_3986"/>
<feature type="chain" id="PRO_5004199855" description="DUF2846 domain-containing protein" evidence="1">
    <location>
        <begin position="20"/>
        <end position="154"/>
    </location>
</feature>
<feature type="signal peptide" evidence="1">
    <location>
        <begin position="1"/>
        <end position="19"/>
    </location>
</feature>
<gene>
    <name evidence="3" type="ordered locus">Sde_3986</name>
</gene>
<feature type="domain" description="DUF2846" evidence="2">
    <location>
        <begin position="31"/>
        <end position="123"/>
    </location>
</feature>
<dbReference type="STRING" id="203122.Sde_3986"/>
<sequence length="154" mass="16630">MKALYIAIIFLTLSGCASLGPAFTQQEFSSADKALVYFYRPSRFFQGGGGPDVYINGVKAFRMHNGSYSHISLSPGTHLISPKKHFNWGLDVMDKNINVVAGKVYYLRMDFSDAGASPIIIGGVGTADISGTTVFNIVDSSVAEEEIVKTKLVP</sequence>
<proteinExistence type="predicted"/>
<evidence type="ECO:0000313" key="3">
    <source>
        <dbReference type="EMBL" id="ABD83241.1"/>
    </source>
</evidence>
<evidence type="ECO:0000259" key="2">
    <source>
        <dbReference type="Pfam" id="PF11008"/>
    </source>
</evidence>